<gene>
    <name evidence="1" type="ORF">GAK31_00670</name>
</gene>
<comment type="caution">
    <text evidence="1">The sequence shown here is derived from an EMBL/GenBank/DDBJ whole genome shotgun (WGS) entry which is preliminary data.</text>
</comment>
<dbReference type="EMBL" id="WNDS01000001">
    <property type="protein sequence ID" value="KAF1017405.1"/>
    <property type="molecule type" value="Genomic_DNA"/>
</dbReference>
<organism evidence="1 2">
    <name type="scientific">Stenotrophomonas maltophilia</name>
    <name type="common">Pseudomonas maltophilia</name>
    <name type="synonym">Xanthomonas maltophilia</name>
    <dbReference type="NCBI Taxonomy" id="40324"/>
    <lineage>
        <taxon>Bacteria</taxon>
        <taxon>Pseudomonadati</taxon>
        <taxon>Pseudomonadota</taxon>
        <taxon>Gammaproteobacteria</taxon>
        <taxon>Lysobacterales</taxon>
        <taxon>Lysobacteraceae</taxon>
        <taxon>Stenotrophomonas</taxon>
        <taxon>Stenotrophomonas maltophilia group</taxon>
    </lineage>
</organism>
<evidence type="ECO:0000313" key="1">
    <source>
        <dbReference type="EMBL" id="KAF1017405.1"/>
    </source>
</evidence>
<dbReference type="Proteomes" id="UP000487117">
    <property type="component" value="Unassembled WGS sequence"/>
</dbReference>
<reference evidence="2" key="1">
    <citation type="journal article" date="2020" name="MBio">
        <title>Horizontal gene transfer to a defensive symbiont with a reduced genome amongst a multipartite beetle microbiome.</title>
        <authorList>
            <person name="Waterworth S.C."/>
            <person name="Florez L.V."/>
            <person name="Rees E.R."/>
            <person name="Hertweck C."/>
            <person name="Kaltenpoth M."/>
            <person name="Kwan J.C."/>
        </authorList>
    </citation>
    <scope>NUCLEOTIDE SEQUENCE [LARGE SCALE GENOMIC DNA]</scope>
</reference>
<proteinExistence type="predicted"/>
<name>A0A7V8FJS4_STEMA</name>
<accession>A0A7V8FJS4</accession>
<sequence>MIIDDSRSPLVFLRRHLDPERRHDHDDEQRLEQLLERGHPFVLITDHAADDHADESADQRRQHAAFFKRIKDRMRLLCRGMVVLEGDRPLPAPIRALAGTSSKAFGFPVAFARDEDEAIALGRRLLSPRG</sequence>
<evidence type="ECO:0000313" key="2">
    <source>
        <dbReference type="Proteomes" id="UP000487117"/>
    </source>
</evidence>
<protein>
    <submittedName>
        <fullName evidence="1">Uncharacterized protein</fullName>
    </submittedName>
</protein>
<dbReference type="AlphaFoldDB" id="A0A7V8FJS4"/>